<accession>A0ABY9QBP4</accession>
<protein>
    <recommendedName>
        <fullName evidence="3">Transposase</fullName>
    </recommendedName>
</protein>
<evidence type="ECO:0000313" key="2">
    <source>
        <dbReference type="Proteomes" id="UP001297580"/>
    </source>
</evidence>
<dbReference type="GeneID" id="87624147"/>
<evidence type="ECO:0000313" key="1">
    <source>
        <dbReference type="EMBL" id="WMV76328.1"/>
    </source>
</evidence>
<dbReference type="Proteomes" id="UP001297580">
    <property type="component" value="Chromosome"/>
</dbReference>
<reference evidence="1 2" key="1">
    <citation type="submission" date="2023-08" db="EMBL/GenBank/DDBJ databases">
        <title>Complete genome sequence of Geobacillus thermodenitrificans K1041, a genetically tractable strain representative of the genus Geobacillus.</title>
        <authorList>
            <person name="Kani S."/>
            <person name="Suzuki H."/>
        </authorList>
    </citation>
    <scope>NUCLEOTIDE SEQUENCE [LARGE SCALE GENOMIC DNA]</scope>
    <source>
        <strain evidence="1 2">K1041</strain>
    </source>
</reference>
<evidence type="ECO:0008006" key="3">
    <source>
        <dbReference type="Google" id="ProtNLM"/>
    </source>
</evidence>
<keyword evidence="2" id="KW-1185">Reference proteome</keyword>
<dbReference type="EMBL" id="CP133461">
    <property type="protein sequence ID" value="WMV76328.1"/>
    <property type="molecule type" value="Genomic_DNA"/>
</dbReference>
<name>A0ABY9QBP4_GEOTD</name>
<proteinExistence type="predicted"/>
<sequence>MARVKIIKTEKRMNMSNHLSAGISRQFVYECAWKWVKNREVVGKSASKN</sequence>
<organism evidence="1 2">
    <name type="scientific">Geobacillus thermodenitrificans</name>
    <dbReference type="NCBI Taxonomy" id="33940"/>
    <lineage>
        <taxon>Bacteria</taxon>
        <taxon>Bacillati</taxon>
        <taxon>Bacillota</taxon>
        <taxon>Bacilli</taxon>
        <taxon>Bacillales</taxon>
        <taxon>Anoxybacillaceae</taxon>
        <taxon>Geobacillus</taxon>
    </lineage>
</organism>
<gene>
    <name evidence="1" type="ORF">HSX42_00250</name>
</gene>
<dbReference type="RefSeq" id="WP_008881685.1">
    <property type="nucleotide sequence ID" value="NZ_CP017690.1"/>
</dbReference>